<dbReference type="EMBL" id="HBFR01016587">
    <property type="protein sequence ID" value="CAD8884917.1"/>
    <property type="molecule type" value="Transcribed_RNA"/>
</dbReference>
<sequence>MAGYIFYDDRIKEETTTKQQQLTQQRKPQLAMPVNLNQQGSSPMLLLKLSMEPIQDASTDYVFVGPLEALTESSADSAKVLPTGPLLVLAKVLLRKSLLSIEKTFQLCLEHWKCPNSNIYQKRLLDETSYPCPSHPKYPIWINLD</sequence>
<dbReference type="EMBL" id="HBFR01016590">
    <property type="protein sequence ID" value="CAD8884920.1"/>
    <property type="molecule type" value="Transcribed_RNA"/>
</dbReference>
<evidence type="ECO:0000313" key="4">
    <source>
        <dbReference type="EMBL" id="CAD8884920.1"/>
    </source>
</evidence>
<dbReference type="EMBL" id="HBFR01016591">
    <property type="protein sequence ID" value="CAD8884921.1"/>
    <property type="molecule type" value="Transcribed_RNA"/>
</dbReference>
<evidence type="ECO:0000313" key="1">
    <source>
        <dbReference type="EMBL" id="CAD8884917.1"/>
    </source>
</evidence>
<name>A0A6U5G0W3_9STRA</name>
<organism evidence="4">
    <name type="scientific">Corethron hystrix</name>
    <dbReference type="NCBI Taxonomy" id="216773"/>
    <lineage>
        <taxon>Eukaryota</taxon>
        <taxon>Sar</taxon>
        <taxon>Stramenopiles</taxon>
        <taxon>Ochrophyta</taxon>
        <taxon>Bacillariophyta</taxon>
        <taxon>Coscinodiscophyceae</taxon>
        <taxon>Corethrophycidae</taxon>
        <taxon>Corethrales</taxon>
        <taxon>Corethraceae</taxon>
        <taxon>Corethron</taxon>
    </lineage>
</organism>
<dbReference type="AlphaFoldDB" id="A0A6U5G0W3"/>
<reference evidence="4" key="1">
    <citation type="submission" date="2021-01" db="EMBL/GenBank/DDBJ databases">
        <authorList>
            <person name="Corre E."/>
            <person name="Pelletier E."/>
            <person name="Niang G."/>
            <person name="Scheremetjew M."/>
            <person name="Finn R."/>
            <person name="Kale V."/>
            <person name="Holt S."/>
            <person name="Cochrane G."/>
            <person name="Meng A."/>
            <person name="Brown T."/>
            <person name="Cohen L."/>
        </authorList>
    </citation>
    <scope>NUCLEOTIDE SEQUENCE</scope>
    <source>
        <strain evidence="4">308</strain>
    </source>
</reference>
<proteinExistence type="predicted"/>
<gene>
    <name evidence="1" type="ORF">CHYS00102_LOCUS12114</name>
    <name evidence="2" type="ORF">CHYS00102_LOCUS12115</name>
    <name evidence="3" type="ORF">CHYS00102_LOCUS12116</name>
    <name evidence="4" type="ORF">CHYS00102_LOCUS12117</name>
    <name evidence="5" type="ORF">CHYS00102_LOCUS12118</name>
</gene>
<dbReference type="EMBL" id="HBFR01016588">
    <property type="protein sequence ID" value="CAD8884918.1"/>
    <property type="molecule type" value="Transcribed_RNA"/>
</dbReference>
<evidence type="ECO:0000313" key="2">
    <source>
        <dbReference type="EMBL" id="CAD8884918.1"/>
    </source>
</evidence>
<evidence type="ECO:0000313" key="5">
    <source>
        <dbReference type="EMBL" id="CAD8884921.1"/>
    </source>
</evidence>
<evidence type="ECO:0000313" key="3">
    <source>
        <dbReference type="EMBL" id="CAD8884919.1"/>
    </source>
</evidence>
<accession>A0A6U5G0W3</accession>
<dbReference type="EMBL" id="HBFR01016589">
    <property type="protein sequence ID" value="CAD8884919.1"/>
    <property type="molecule type" value="Transcribed_RNA"/>
</dbReference>
<protein>
    <submittedName>
        <fullName evidence="4">Uncharacterized protein</fullName>
    </submittedName>
</protein>